<name>A0A7S2WFC8_9STRA</name>
<dbReference type="Pfam" id="PF13469">
    <property type="entry name" value="Sulfotransfer_3"/>
    <property type="match status" value="1"/>
</dbReference>
<accession>A0A7S2WFC8</accession>
<dbReference type="SUPFAM" id="SSF52540">
    <property type="entry name" value="P-loop containing nucleoside triphosphate hydrolases"/>
    <property type="match status" value="1"/>
</dbReference>
<comment type="similarity">
    <text evidence="1">Belongs to the protein sulfotransferase family.</text>
</comment>
<proteinExistence type="inferred from homology"/>
<dbReference type="InterPro" id="IPR027417">
    <property type="entry name" value="P-loop_NTPase"/>
</dbReference>
<dbReference type="GO" id="GO:0005794">
    <property type="term" value="C:Golgi apparatus"/>
    <property type="evidence" value="ECO:0007669"/>
    <property type="project" value="TreeGrafter"/>
</dbReference>
<evidence type="ECO:0000256" key="4">
    <source>
        <dbReference type="ARBA" id="ARBA00048460"/>
    </source>
</evidence>
<evidence type="ECO:0000256" key="3">
    <source>
        <dbReference type="ARBA" id="ARBA00022679"/>
    </source>
</evidence>
<dbReference type="Gene3D" id="3.40.50.300">
    <property type="entry name" value="P-loop containing nucleotide triphosphate hydrolases"/>
    <property type="match status" value="1"/>
</dbReference>
<dbReference type="AlphaFoldDB" id="A0A7S2WFC8"/>
<evidence type="ECO:0000256" key="2">
    <source>
        <dbReference type="ARBA" id="ARBA00013262"/>
    </source>
</evidence>
<evidence type="ECO:0000256" key="1">
    <source>
        <dbReference type="ARBA" id="ARBA00009988"/>
    </source>
</evidence>
<dbReference type="PANTHER" id="PTHR12788">
    <property type="entry name" value="PROTEIN-TYROSINE SULFOTRANSFERASE 2"/>
    <property type="match status" value="1"/>
</dbReference>
<dbReference type="EMBL" id="HBHK01013578">
    <property type="protein sequence ID" value="CAD9684696.1"/>
    <property type="molecule type" value="Transcribed_RNA"/>
</dbReference>
<dbReference type="EC" id="2.8.2.20" evidence="2"/>
<keyword evidence="3" id="KW-0808">Transferase</keyword>
<protein>
    <recommendedName>
        <fullName evidence="2">protein-tyrosine sulfotransferase</fullName>
        <ecNumber evidence="2">2.8.2.20</ecNumber>
    </recommendedName>
</protein>
<feature type="chain" id="PRO_5031130813" description="protein-tyrosine sulfotransferase" evidence="5">
    <location>
        <begin position="27"/>
        <end position="542"/>
    </location>
</feature>
<gene>
    <name evidence="6" type="ORF">QSP1433_LOCUS8529</name>
</gene>
<dbReference type="InterPro" id="IPR026634">
    <property type="entry name" value="TPST-like"/>
</dbReference>
<feature type="signal peptide" evidence="5">
    <location>
        <begin position="1"/>
        <end position="26"/>
    </location>
</feature>
<dbReference type="GO" id="GO:0008476">
    <property type="term" value="F:protein-tyrosine sulfotransferase activity"/>
    <property type="evidence" value="ECO:0007669"/>
    <property type="project" value="UniProtKB-EC"/>
</dbReference>
<reference evidence="6" key="1">
    <citation type="submission" date="2021-01" db="EMBL/GenBank/DDBJ databases">
        <authorList>
            <person name="Corre E."/>
            <person name="Pelletier E."/>
            <person name="Niang G."/>
            <person name="Scheremetjew M."/>
            <person name="Finn R."/>
            <person name="Kale V."/>
            <person name="Holt S."/>
            <person name="Cochrane G."/>
            <person name="Meng A."/>
            <person name="Brown T."/>
            <person name="Cohen L."/>
        </authorList>
    </citation>
    <scope>NUCLEOTIDE SEQUENCE</scope>
    <source>
        <strain evidence="6">NY070348D</strain>
    </source>
</reference>
<dbReference type="PANTHER" id="PTHR12788:SF10">
    <property type="entry name" value="PROTEIN-TYROSINE SULFOTRANSFERASE"/>
    <property type="match status" value="1"/>
</dbReference>
<keyword evidence="5" id="KW-0732">Signal</keyword>
<sequence length="542" mass="61392">MNNLGCGGAFMVGWVVLFLILGGVGGLGVEENGVQLYKDLEGGALVRSFENYFRAGYALYAGTVKDRLKTYEYRGMAINALEKALELRPRDSRYGKLVAETVMLLGRMYTHVSEAEKAVEIVSTYIARENVALEVWIELVFVRSEAYKALGEMRLSLQDAVTAILANPPGTSAMSVSFSDYSKEMFIEFNVDSQGKDYDWFVDMFREKAKKEFKEKGLSQDIYGASRYFALFSMLEKTNRVLAWEFLTIGNSIQHHALQPNLAFIESQFDTIKHVFNWEMLVSFGGLDIGYRPKEKLVFLVGLPRSGSSLVEQILDAHSQITGLGEESEITSFVHEFKDKIVLAASGKLGIGSLRAWVSNECGRVFKTMRSRHESKGRDTVVFIDKMLGHYSNIGLIHIALPSARFIHVSKGEEKAALFSLYRKQFEYDVASWSYDLATMKRFFGLYKSLMAHWRQVLDPGVMFEVTHEDFVMNWVARSKELVRFCGVPWEEGVLNFHLGKRVVTTLSLLQVKQPVSVSFLSKWKPFDGYLSAELADERDEL</sequence>
<evidence type="ECO:0000313" key="6">
    <source>
        <dbReference type="EMBL" id="CAD9684696.1"/>
    </source>
</evidence>
<evidence type="ECO:0000256" key="5">
    <source>
        <dbReference type="SAM" id="SignalP"/>
    </source>
</evidence>
<comment type="catalytic activity">
    <reaction evidence="4">
        <text>L-tyrosyl-[protein] + 3'-phosphoadenylyl sulfate = O-sulfo-L-tyrosine-[protein] + adenosine 3',5'-bisphosphate + H(+)</text>
        <dbReference type="Rhea" id="RHEA:16801"/>
        <dbReference type="Rhea" id="RHEA-COMP:10136"/>
        <dbReference type="Rhea" id="RHEA-COMP:11688"/>
        <dbReference type="ChEBI" id="CHEBI:15378"/>
        <dbReference type="ChEBI" id="CHEBI:46858"/>
        <dbReference type="ChEBI" id="CHEBI:58339"/>
        <dbReference type="ChEBI" id="CHEBI:58343"/>
        <dbReference type="ChEBI" id="CHEBI:65286"/>
        <dbReference type="EC" id="2.8.2.20"/>
    </reaction>
</comment>
<organism evidence="6">
    <name type="scientific">Mucochytrium quahogii</name>
    <dbReference type="NCBI Taxonomy" id="96639"/>
    <lineage>
        <taxon>Eukaryota</taxon>
        <taxon>Sar</taxon>
        <taxon>Stramenopiles</taxon>
        <taxon>Bigyra</taxon>
        <taxon>Labyrinthulomycetes</taxon>
        <taxon>Thraustochytrida</taxon>
        <taxon>Thraustochytriidae</taxon>
        <taxon>Mucochytrium</taxon>
    </lineage>
</organism>